<protein>
    <submittedName>
        <fullName evidence="1">Uncharacterized protein</fullName>
    </submittedName>
</protein>
<dbReference type="EMBL" id="BMAT01002330">
    <property type="protein sequence ID" value="GFS04878.1"/>
    <property type="molecule type" value="Genomic_DNA"/>
</dbReference>
<proteinExistence type="predicted"/>
<reference evidence="1 2" key="1">
    <citation type="journal article" date="2021" name="Elife">
        <title>Chloroplast acquisition without the gene transfer in kleptoplastic sea slugs, Plakobranchus ocellatus.</title>
        <authorList>
            <person name="Maeda T."/>
            <person name="Takahashi S."/>
            <person name="Yoshida T."/>
            <person name="Shimamura S."/>
            <person name="Takaki Y."/>
            <person name="Nagai Y."/>
            <person name="Toyoda A."/>
            <person name="Suzuki Y."/>
            <person name="Arimoto A."/>
            <person name="Ishii H."/>
            <person name="Satoh N."/>
            <person name="Nishiyama T."/>
            <person name="Hasebe M."/>
            <person name="Maruyama T."/>
            <person name="Minagawa J."/>
            <person name="Obokata J."/>
            <person name="Shigenobu S."/>
        </authorList>
    </citation>
    <scope>NUCLEOTIDE SEQUENCE [LARGE SCALE GENOMIC DNA]</scope>
</reference>
<organism evidence="1 2">
    <name type="scientific">Elysia marginata</name>
    <dbReference type="NCBI Taxonomy" id="1093978"/>
    <lineage>
        <taxon>Eukaryota</taxon>
        <taxon>Metazoa</taxon>
        <taxon>Spiralia</taxon>
        <taxon>Lophotrochozoa</taxon>
        <taxon>Mollusca</taxon>
        <taxon>Gastropoda</taxon>
        <taxon>Heterobranchia</taxon>
        <taxon>Euthyneura</taxon>
        <taxon>Panpulmonata</taxon>
        <taxon>Sacoglossa</taxon>
        <taxon>Placobranchoidea</taxon>
        <taxon>Plakobranchidae</taxon>
        <taxon>Elysia</taxon>
    </lineage>
</organism>
<keyword evidence="2" id="KW-1185">Reference proteome</keyword>
<dbReference type="AlphaFoldDB" id="A0AAV4I354"/>
<dbReference type="Proteomes" id="UP000762676">
    <property type="component" value="Unassembled WGS sequence"/>
</dbReference>
<evidence type="ECO:0000313" key="2">
    <source>
        <dbReference type="Proteomes" id="UP000762676"/>
    </source>
</evidence>
<sequence>MSCSQFILMFTTFWREPVTTTGHAMVGTPDNLRQTASHRNRQLLLLSQGPSLSHTGRSSPLLTVAVLTPSHWSHTAPVPGVWTQLTAGQSLVKSTIVLEPKSLDVSILKTLFENIDEK</sequence>
<evidence type="ECO:0000313" key="1">
    <source>
        <dbReference type="EMBL" id="GFS04878.1"/>
    </source>
</evidence>
<accession>A0AAV4I354</accession>
<name>A0AAV4I354_9GAST</name>
<comment type="caution">
    <text evidence="1">The sequence shown here is derived from an EMBL/GenBank/DDBJ whole genome shotgun (WGS) entry which is preliminary data.</text>
</comment>
<gene>
    <name evidence="1" type="ORF">ElyMa_001186200</name>
</gene>